<dbReference type="RefSeq" id="WP_377460132.1">
    <property type="nucleotide sequence ID" value="NZ_JBHLUB010000031.1"/>
</dbReference>
<protein>
    <submittedName>
        <fullName evidence="1">Uncharacterized protein</fullName>
    </submittedName>
</protein>
<accession>A0ABV6PCB3</accession>
<comment type="caution">
    <text evidence="1">The sequence shown here is derived from an EMBL/GenBank/DDBJ whole genome shotgun (WGS) entry which is preliminary data.</text>
</comment>
<reference evidence="1 2" key="1">
    <citation type="submission" date="2024-09" db="EMBL/GenBank/DDBJ databases">
        <authorList>
            <person name="Sun Q."/>
            <person name="Mori K."/>
        </authorList>
    </citation>
    <scope>NUCLEOTIDE SEQUENCE [LARGE SCALE GENOMIC DNA]</scope>
    <source>
        <strain evidence="1 2">NCAIM B.02604</strain>
    </source>
</reference>
<proteinExistence type="predicted"/>
<name>A0ABV6PCB3_9MICC</name>
<gene>
    <name evidence="1" type="ORF">ACFFFR_10205</name>
</gene>
<keyword evidence="2" id="KW-1185">Reference proteome</keyword>
<evidence type="ECO:0000313" key="1">
    <source>
        <dbReference type="EMBL" id="MFC0582743.1"/>
    </source>
</evidence>
<organism evidence="1 2">
    <name type="scientific">Micrococcoides hystricis</name>
    <dbReference type="NCBI Taxonomy" id="1572761"/>
    <lineage>
        <taxon>Bacteria</taxon>
        <taxon>Bacillati</taxon>
        <taxon>Actinomycetota</taxon>
        <taxon>Actinomycetes</taxon>
        <taxon>Micrococcales</taxon>
        <taxon>Micrococcaceae</taxon>
        <taxon>Micrococcoides</taxon>
    </lineage>
</organism>
<evidence type="ECO:0000313" key="2">
    <source>
        <dbReference type="Proteomes" id="UP001589862"/>
    </source>
</evidence>
<dbReference type="Proteomes" id="UP001589862">
    <property type="component" value="Unassembled WGS sequence"/>
</dbReference>
<sequence>MHWIKAKFAMQRGWIWRDGIVTEVDGQLGRVAYLNETAQPRIWYHLPLEEFIQVGDPIRLAESLGGVLMNGARMINIAIADGAGEIPEPTDPEELAKWKHQAAPVITNLATGQSISLGAGEYLRDENITRDEQN</sequence>
<dbReference type="EMBL" id="JBHLUB010000031">
    <property type="protein sequence ID" value="MFC0582743.1"/>
    <property type="molecule type" value="Genomic_DNA"/>
</dbReference>